<feature type="transmembrane region" description="Helical" evidence="5">
    <location>
        <begin position="107"/>
        <end position="126"/>
    </location>
</feature>
<dbReference type="GO" id="GO:0022857">
    <property type="term" value="F:transmembrane transporter activity"/>
    <property type="evidence" value="ECO:0007669"/>
    <property type="project" value="InterPro"/>
</dbReference>
<accession>A0AB34J4H7</accession>
<dbReference type="Pfam" id="PF00083">
    <property type="entry name" value="Sugar_tr"/>
    <property type="match status" value="1"/>
</dbReference>
<name>A0AB34J4H7_PRYPA</name>
<proteinExistence type="predicted"/>
<evidence type="ECO:0000256" key="2">
    <source>
        <dbReference type="ARBA" id="ARBA00022692"/>
    </source>
</evidence>
<protein>
    <recommendedName>
        <fullName evidence="6">Major facilitator superfamily (MFS) profile domain-containing protein</fullName>
    </recommendedName>
</protein>
<feature type="transmembrane region" description="Helical" evidence="5">
    <location>
        <begin position="31"/>
        <end position="56"/>
    </location>
</feature>
<dbReference type="InterPro" id="IPR005828">
    <property type="entry name" value="MFS_sugar_transport-like"/>
</dbReference>
<dbReference type="AlphaFoldDB" id="A0AB34J4H7"/>
<evidence type="ECO:0000313" key="8">
    <source>
        <dbReference type="Proteomes" id="UP001515480"/>
    </source>
</evidence>
<feature type="transmembrane region" description="Helical" evidence="5">
    <location>
        <begin position="76"/>
        <end position="95"/>
    </location>
</feature>
<keyword evidence="8" id="KW-1185">Reference proteome</keyword>
<keyword evidence="4 5" id="KW-0472">Membrane</keyword>
<dbReference type="PANTHER" id="PTHR24064">
    <property type="entry name" value="SOLUTE CARRIER FAMILY 22 MEMBER"/>
    <property type="match status" value="1"/>
</dbReference>
<feature type="transmembrane region" description="Helical" evidence="5">
    <location>
        <begin position="378"/>
        <end position="400"/>
    </location>
</feature>
<keyword evidence="3 5" id="KW-1133">Transmembrane helix</keyword>
<dbReference type="Proteomes" id="UP001515480">
    <property type="component" value="Unassembled WGS sequence"/>
</dbReference>
<evidence type="ECO:0000256" key="4">
    <source>
        <dbReference type="ARBA" id="ARBA00023136"/>
    </source>
</evidence>
<feature type="transmembrane region" description="Helical" evidence="5">
    <location>
        <begin position="132"/>
        <end position="152"/>
    </location>
</feature>
<dbReference type="PROSITE" id="PS50850">
    <property type="entry name" value="MFS"/>
    <property type="match status" value="1"/>
</dbReference>
<evidence type="ECO:0000256" key="5">
    <source>
        <dbReference type="SAM" id="Phobius"/>
    </source>
</evidence>
<evidence type="ECO:0000313" key="7">
    <source>
        <dbReference type="EMBL" id="KAL1512254.1"/>
    </source>
</evidence>
<gene>
    <name evidence="7" type="ORF">AB1Y20_005516</name>
</gene>
<reference evidence="7 8" key="1">
    <citation type="journal article" date="2024" name="Science">
        <title>Giant polyketide synthase enzymes in the biosynthesis of giant marine polyether toxins.</title>
        <authorList>
            <person name="Fallon T.R."/>
            <person name="Shende V.V."/>
            <person name="Wierzbicki I.H."/>
            <person name="Pendleton A.L."/>
            <person name="Watervoot N.F."/>
            <person name="Auber R.P."/>
            <person name="Gonzalez D.J."/>
            <person name="Wisecaver J.H."/>
            <person name="Moore B.S."/>
        </authorList>
    </citation>
    <scope>NUCLEOTIDE SEQUENCE [LARGE SCALE GENOMIC DNA]</scope>
    <source>
        <strain evidence="7 8">12B1</strain>
    </source>
</reference>
<dbReference type="SUPFAM" id="SSF103473">
    <property type="entry name" value="MFS general substrate transporter"/>
    <property type="match status" value="1"/>
</dbReference>
<comment type="subcellular location">
    <subcellularLocation>
        <location evidence="1">Membrane</location>
        <topology evidence="1">Multi-pass membrane protein</topology>
    </subcellularLocation>
</comment>
<feature type="domain" description="Major facilitator superfamily (MFS) profile" evidence="6">
    <location>
        <begin position="30"/>
        <end position="462"/>
    </location>
</feature>
<dbReference type="Gene3D" id="1.20.1250.20">
    <property type="entry name" value="MFS general substrate transporter like domains"/>
    <property type="match status" value="1"/>
</dbReference>
<feature type="transmembrane region" description="Helical" evidence="5">
    <location>
        <begin position="281"/>
        <end position="301"/>
    </location>
</feature>
<dbReference type="GO" id="GO:0016020">
    <property type="term" value="C:membrane"/>
    <property type="evidence" value="ECO:0007669"/>
    <property type="project" value="UniProtKB-SubCell"/>
</dbReference>
<organism evidence="7 8">
    <name type="scientific">Prymnesium parvum</name>
    <name type="common">Toxic golden alga</name>
    <dbReference type="NCBI Taxonomy" id="97485"/>
    <lineage>
        <taxon>Eukaryota</taxon>
        <taxon>Haptista</taxon>
        <taxon>Haptophyta</taxon>
        <taxon>Prymnesiophyceae</taxon>
        <taxon>Prymnesiales</taxon>
        <taxon>Prymnesiaceae</taxon>
        <taxon>Prymnesium</taxon>
    </lineage>
</organism>
<feature type="transmembrane region" description="Helical" evidence="5">
    <location>
        <begin position="321"/>
        <end position="340"/>
    </location>
</feature>
<dbReference type="InterPro" id="IPR036259">
    <property type="entry name" value="MFS_trans_sf"/>
</dbReference>
<evidence type="ECO:0000256" key="3">
    <source>
        <dbReference type="ARBA" id="ARBA00022989"/>
    </source>
</evidence>
<keyword evidence="2 5" id="KW-0812">Transmembrane</keyword>
<dbReference type="InterPro" id="IPR020846">
    <property type="entry name" value="MFS_dom"/>
</dbReference>
<evidence type="ECO:0000256" key="1">
    <source>
        <dbReference type="ARBA" id="ARBA00004141"/>
    </source>
</evidence>
<comment type="caution">
    <text evidence="7">The sequence shown here is derived from an EMBL/GenBank/DDBJ whole genome shotgun (WGS) entry which is preliminary data.</text>
</comment>
<dbReference type="EMBL" id="JBGBPQ010000013">
    <property type="protein sequence ID" value="KAL1512254.1"/>
    <property type="molecule type" value="Genomic_DNA"/>
</dbReference>
<feature type="transmembrane region" description="Helical" evidence="5">
    <location>
        <begin position="164"/>
        <end position="186"/>
    </location>
</feature>
<evidence type="ECO:0000259" key="6">
    <source>
        <dbReference type="PROSITE" id="PS50850"/>
    </source>
</evidence>
<feature type="transmembrane region" description="Helical" evidence="5">
    <location>
        <begin position="347"/>
        <end position="366"/>
    </location>
</feature>
<sequence length="486" mass="52343">MENSHSEPLLELDVNEFLMVRKYAWLPERATLAPFLGAMTPLYSGAAFQILSPIFFNPLMEREWMPETPSDEASKLMSYPTMAMFGCWIFGALAWTFAADRFGRRPATLLCGWASIGISTLSIVAWDYKSFFVLRALLGFAVGGQGATAYVWTIEWAARQDPSLLTFVGNVLFSLANALVVGVAFLGNQLDIGWRAQQLILSAVQALPFCCAFFVKETPSFLQQAGRHSEAEATLRGELSPHAAKELADCTLRAPPVERDLGSGDSDDAVPLRLLTQPTTLFRMLIVAISWFTVNLTFYGLDFSVGGCKAEDGCDAYLNGLLTAVADLPGYAISFVAADIPCIGRRFTLVFSFALCGVCLLLMVVVRATADVQDDASVLSALSFVGKCGAASAFSIVYIYPTELFPTRIRSSALGVANIGGRIAAVLSPLAANVAPFTLELALGSLAMVSAVLTLALPETLVPRGNPLTMQEGTFRARSADVMPSE</sequence>